<dbReference type="PROSITE" id="PS00109">
    <property type="entry name" value="PROTEIN_KINASE_TYR"/>
    <property type="match status" value="1"/>
</dbReference>
<proteinExistence type="predicted"/>
<dbReference type="InterPro" id="IPR013320">
    <property type="entry name" value="ConA-like_dom_sf"/>
</dbReference>
<feature type="domain" description="Protein kinase" evidence="7">
    <location>
        <begin position="413"/>
        <end position="690"/>
    </location>
</feature>
<comment type="subcellular location">
    <subcellularLocation>
        <location evidence="1">Membrane</location>
        <topology evidence="1">Single-pass membrane protein</topology>
    </subcellularLocation>
</comment>
<dbReference type="STRING" id="37653.A0A0L8FFQ9"/>
<dbReference type="SMART" id="SM00137">
    <property type="entry name" value="MAM"/>
    <property type="match status" value="1"/>
</dbReference>
<dbReference type="InterPro" id="IPR008266">
    <property type="entry name" value="Tyr_kinase_AS"/>
</dbReference>
<dbReference type="PANTHER" id="PTHR24416:SF604">
    <property type="entry name" value="RECEPTOR PROTEIN-TYROSINE KINASE"/>
    <property type="match status" value="1"/>
</dbReference>
<feature type="compositionally biased region" description="Basic residues" evidence="5">
    <location>
        <begin position="742"/>
        <end position="785"/>
    </location>
</feature>
<feature type="compositionally biased region" description="Basic and acidic residues" evidence="5">
    <location>
        <begin position="841"/>
        <end position="869"/>
    </location>
</feature>
<dbReference type="CDD" id="cd00112">
    <property type="entry name" value="LDLa"/>
    <property type="match status" value="1"/>
</dbReference>
<dbReference type="SUPFAM" id="SSF56112">
    <property type="entry name" value="Protein kinase-like (PK-like)"/>
    <property type="match status" value="1"/>
</dbReference>
<evidence type="ECO:0000256" key="4">
    <source>
        <dbReference type="PROSITE-ProRule" id="PRU10141"/>
    </source>
</evidence>
<keyword evidence="4" id="KW-0067">ATP-binding</keyword>
<keyword evidence="6" id="KW-0812">Transmembrane</keyword>
<evidence type="ECO:0000256" key="2">
    <source>
        <dbReference type="ARBA" id="ARBA00023157"/>
    </source>
</evidence>
<evidence type="ECO:0000256" key="3">
    <source>
        <dbReference type="ARBA" id="ARBA00051243"/>
    </source>
</evidence>
<sequence>MDRVSLTHGEFNNTVVIGEMKDAFRIGFQISVTNSTSPYAIFNFVAFDSCSDETLFCPLYEVSCNDLTCISRDQKCDIEQNCETLREDETGCDDLPRCALCSFEEDFCCWRNSQSNKELKWVRHLGSTPTEKTGPFSDHTSGSGYYIYTQLYTDSPSYAILESVVFPPPPQQTINNQSLYLNTCKVRFFYHFHGYHVVGLILKIVNVCDTNQSKVTLWRKSDTLPGGENAWNKVVAVINVTYSYSLQINAICGSGKYCNIAIDDISMSPECFAQGLLESANGSATNAAKYKKNATFYHNSSTVCYSDRGDSPLITERNGSTRFVRHNVFNIWLVVSILISLTSMVAVYLFWKRRQRLIMASRVEHLKTMCKQAPIIPLARDGDRIGTEINPTYDISMMYPESANIRQLPRSHVYLVRPIGQGAFGEVYQGYLSNIVRGYQEYPVAVKTLPALSTEQAGQDFVTEAIIMSKFNHPNIVKFLGVCFESHPKYIVLELLNGGDLRNFLRENRPKPDATPTISTRDLMTFTLHVAKGCQHLAKNRFIHRDIAARNCLLTSKGEKKIAKIADFGMARDIYRSDYYKKDGRALLPVKWMPPEAFIDGIFSTKTDVWSFGVLLWEIFSLGCSPYPGLGNQDVIQHVTYGGRMGKPRSCPDAIFEVMLSCWNSDANERPDFNTIMEVITKCSQDEEIMSSQIPSCFCPLIAEPVIMPVALPYRGAKKVRMPKSFVRSSDRVTNLNSHAHPQPHHNLPQHHHQNHHQHQHHQHRHHHHHQHHQQHKSSRTKNRIPARISQTAPKLTYASIGFSEEDEEKDEELPEEEEVERNEEVNDNNNNNNNDDDDRGVERNEGDARDKEDKDGEAVKREVDRANEIDEDEEEIELKDEREIKEDMESFKKEADERGEEEGDGEVYGGNDESIRLLNVATEMCENNGTLTGNEYSYNINGGDSTTNDESTKLLEEFKDNQKNRNKNSETSPNNFRRWHNDWNQRETTGIGQGERLALLSSSRDFEFRIETGDSVRSGTTGQQPGNCKKCSCSNYLLTTHTNNLLPSVHYQNCDSSDGPKKQNFSILESLS</sequence>
<dbReference type="InterPro" id="IPR020635">
    <property type="entry name" value="Tyr_kinase_cat_dom"/>
</dbReference>
<dbReference type="InterPro" id="IPR000719">
    <property type="entry name" value="Prot_kinase_dom"/>
</dbReference>
<dbReference type="Gene3D" id="1.10.510.10">
    <property type="entry name" value="Transferase(Phosphotransferase) domain 1"/>
    <property type="match status" value="1"/>
</dbReference>
<dbReference type="OrthoDB" id="98077at2759"/>
<dbReference type="PANTHER" id="PTHR24416">
    <property type="entry name" value="TYROSINE-PROTEIN KINASE RECEPTOR"/>
    <property type="match status" value="1"/>
</dbReference>
<protein>
    <recommendedName>
        <fullName evidence="10">Tyrosine-protein kinase receptor</fullName>
    </recommendedName>
</protein>
<evidence type="ECO:0000259" key="7">
    <source>
        <dbReference type="PROSITE" id="PS50011"/>
    </source>
</evidence>
<dbReference type="AlphaFoldDB" id="A0A0L8FFQ9"/>
<dbReference type="GO" id="GO:0045664">
    <property type="term" value="P:regulation of neuron differentiation"/>
    <property type="evidence" value="ECO:0007669"/>
    <property type="project" value="TreeGrafter"/>
</dbReference>
<dbReference type="SMART" id="SM00219">
    <property type="entry name" value="TyrKc"/>
    <property type="match status" value="1"/>
</dbReference>
<dbReference type="GO" id="GO:0004714">
    <property type="term" value="F:transmembrane receptor protein tyrosine kinase activity"/>
    <property type="evidence" value="ECO:0007669"/>
    <property type="project" value="UniProtKB-EC"/>
</dbReference>
<name>A0A0L8FFQ9_OCTBM</name>
<dbReference type="InterPro" id="IPR001245">
    <property type="entry name" value="Ser-Thr/Tyr_kinase_cat_dom"/>
</dbReference>
<organism evidence="9">
    <name type="scientific">Octopus bimaculoides</name>
    <name type="common">California two-spotted octopus</name>
    <dbReference type="NCBI Taxonomy" id="37653"/>
    <lineage>
        <taxon>Eukaryota</taxon>
        <taxon>Metazoa</taxon>
        <taxon>Spiralia</taxon>
        <taxon>Lophotrochozoa</taxon>
        <taxon>Mollusca</taxon>
        <taxon>Cephalopoda</taxon>
        <taxon>Coleoidea</taxon>
        <taxon>Octopodiformes</taxon>
        <taxon>Octopoda</taxon>
        <taxon>Incirrata</taxon>
        <taxon>Octopodidae</taxon>
        <taxon>Octopus</taxon>
    </lineage>
</organism>
<dbReference type="PROSITE" id="PS50011">
    <property type="entry name" value="PROTEIN_KINASE_DOM"/>
    <property type="match status" value="1"/>
</dbReference>
<feature type="region of interest" description="Disordered" evidence="5">
    <location>
        <begin position="959"/>
        <end position="980"/>
    </location>
</feature>
<keyword evidence="4" id="KW-0547">Nucleotide-binding</keyword>
<gene>
    <name evidence="9" type="ORF">OCBIM_22023239mg</name>
</gene>
<evidence type="ECO:0000259" key="8">
    <source>
        <dbReference type="PROSITE" id="PS50060"/>
    </source>
</evidence>
<dbReference type="Gene3D" id="3.30.200.20">
    <property type="entry name" value="Phosphorylase Kinase, domain 1"/>
    <property type="match status" value="1"/>
</dbReference>
<dbReference type="EMBL" id="KQ433284">
    <property type="protein sequence ID" value="KOF62467.1"/>
    <property type="molecule type" value="Genomic_DNA"/>
</dbReference>
<evidence type="ECO:0008006" key="10">
    <source>
        <dbReference type="Google" id="ProtNLM"/>
    </source>
</evidence>
<dbReference type="InterPro" id="IPR000998">
    <property type="entry name" value="MAM_dom"/>
</dbReference>
<keyword evidence="2" id="KW-1015">Disulfide bond</keyword>
<dbReference type="PROSITE" id="PS50060">
    <property type="entry name" value="MAM_2"/>
    <property type="match status" value="1"/>
</dbReference>
<evidence type="ECO:0000256" key="1">
    <source>
        <dbReference type="ARBA" id="ARBA00004167"/>
    </source>
</evidence>
<dbReference type="FunFam" id="1.10.510.10:FF:000113">
    <property type="entry name" value="Tyrosine-protein kinase receptor"/>
    <property type="match status" value="1"/>
</dbReference>
<comment type="catalytic activity">
    <reaction evidence="3">
        <text>L-tyrosyl-[protein] + ATP = O-phospho-L-tyrosyl-[protein] + ADP + H(+)</text>
        <dbReference type="Rhea" id="RHEA:10596"/>
        <dbReference type="Rhea" id="RHEA-COMP:10136"/>
        <dbReference type="Rhea" id="RHEA-COMP:20101"/>
        <dbReference type="ChEBI" id="CHEBI:15378"/>
        <dbReference type="ChEBI" id="CHEBI:30616"/>
        <dbReference type="ChEBI" id="CHEBI:46858"/>
        <dbReference type="ChEBI" id="CHEBI:61978"/>
        <dbReference type="ChEBI" id="CHEBI:456216"/>
        <dbReference type="EC" id="2.7.10.1"/>
    </reaction>
</comment>
<feature type="domain" description="MAM" evidence="8">
    <location>
        <begin position="99"/>
        <end position="273"/>
    </location>
</feature>
<dbReference type="CDD" id="cd06263">
    <property type="entry name" value="MAM"/>
    <property type="match status" value="1"/>
</dbReference>
<keyword evidence="6" id="KW-1133">Transmembrane helix</keyword>
<feature type="transmembrane region" description="Helical" evidence="6">
    <location>
        <begin position="329"/>
        <end position="351"/>
    </location>
</feature>
<feature type="compositionally biased region" description="Acidic residues" evidence="5">
    <location>
        <begin position="804"/>
        <end position="822"/>
    </location>
</feature>
<dbReference type="InterPro" id="IPR011009">
    <property type="entry name" value="Kinase-like_dom_sf"/>
</dbReference>
<dbReference type="PROSITE" id="PS00107">
    <property type="entry name" value="PROTEIN_KINASE_ATP"/>
    <property type="match status" value="1"/>
</dbReference>
<evidence type="ECO:0000313" key="9">
    <source>
        <dbReference type="EMBL" id="KOF62467.1"/>
    </source>
</evidence>
<dbReference type="GO" id="GO:0005524">
    <property type="term" value="F:ATP binding"/>
    <property type="evidence" value="ECO:0007669"/>
    <property type="project" value="UniProtKB-UniRule"/>
</dbReference>
<dbReference type="InterPro" id="IPR050122">
    <property type="entry name" value="RTK"/>
</dbReference>
<dbReference type="SUPFAM" id="SSF49899">
    <property type="entry name" value="Concanavalin A-like lectins/glucanases"/>
    <property type="match status" value="1"/>
</dbReference>
<feature type="compositionally biased region" description="Basic and acidic residues" evidence="5">
    <location>
        <begin position="880"/>
        <end position="897"/>
    </location>
</feature>
<dbReference type="GO" id="GO:0007169">
    <property type="term" value="P:cell surface receptor protein tyrosine kinase signaling pathway"/>
    <property type="evidence" value="ECO:0007669"/>
    <property type="project" value="TreeGrafter"/>
</dbReference>
<dbReference type="PRINTS" id="PR00109">
    <property type="entry name" value="TYRKINASE"/>
</dbReference>
<dbReference type="Pfam" id="PF07714">
    <property type="entry name" value="PK_Tyr_Ser-Thr"/>
    <property type="match status" value="1"/>
</dbReference>
<dbReference type="FunFam" id="2.60.120.200:FF:000193">
    <property type="entry name" value="Tyrosine-protein kinase receptor"/>
    <property type="match status" value="1"/>
</dbReference>
<evidence type="ECO:0000256" key="5">
    <source>
        <dbReference type="SAM" id="MobiDB-lite"/>
    </source>
</evidence>
<dbReference type="Pfam" id="PF00629">
    <property type="entry name" value="MAM"/>
    <property type="match status" value="1"/>
</dbReference>
<reference evidence="9" key="1">
    <citation type="submission" date="2015-07" db="EMBL/GenBank/DDBJ databases">
        <title>MeaNS - Measles Nucleotide Surveillance Program.</title>
        <authorList>
            <person name="Tran T."/>
            <person name="Druce J."/>
        </authorList>
    </citation>
    <scope>NUCLEOTIDE SEQUENCE</scope>
    <source>
        <strain evidence="9">UCB-OBI-ISO-001</strain>
        <tissue evidence="9">Gonad</tissue>
    </source>
</reference>
<dbReference type="GO" id="GO:0043235">
    <property type="term" value="C:receptor complex"/>
    <property type="evidence" value="ECO:0007669"/>
    <property type="project" value="TreeGrafter"/>
</dbReference>
<dbReference type="InterPro" id="IPR017441">
    <property type="entry name" value="Protein_kinase_ATP_BS"/>
</dbReference>
<feature type="region of interest" description="Disordered" evidence="5">
    <location>
        <begin position="729"/>
        <end position="912"/>
    </location>
</feature>
<evidence type="ECO:0000256" key="6">
    <source>
        <dbReference type="SAM" id="Phobius"/>
    </source>
</evidence>
<dbReference type="GO" id="GO:0005886">
    <property type="term" value="C:plasma membrane"/>
    <property type="evidence" value="ECO:0007669"/>
    <property type="project" value="TreeGrafter"/>
</dbReference>
<feature type="binding site" evidence="4">
    <location>
        <position position="447"/>
    </location>
    <ligand>
        <name>ATP</name>
        <dbReference type="ChEBI" id="CHEBI:30616"/>
    </ligand>
</feature>
<keyword evidence="6" id="KW-0472">Membrane</keyword>
<feature type="compositionally biased region" description="Acidic residues" evidence="5">
    <location>
        <begin position="870"/>
        <end position="879"/>
    </location>
</feature>
<dbReference type="InterPro" id="IPR002172">
    <property type="entry name" value="LDrepeatLR_classA_rpt"/>
</dbReference>
<accession>A0A0L8FFQ9</accession>
<dbReference type="Gene3D" id="2.60.120.200">
    <property type="match status" value="1"/>
</dbReference>